<sequence length="87" mass="10201">MEKKEEVEIIVWKRVRILGKIRFGLVSLAFSNHHSALIALKSFKISQEDDILLYNLLLTLEQSWKQKQGMRGTKRYMAPESLLNQEL</sequence>
<dbReference type="Proteomes" id="UP000824120">
    <property type="component" value="Chromosome 6"/>
</dbReference>
<evidence type="ECO:0000313" key="2">
    <source>
        <dbReference type="Proteomes" id="UP000824120"/>
    </source>
</evidence>
<evidence type="ECO:0000313" key="1">
    <source>
        <dbReference type="EMBL" id="KAG5601628.1"/>
    </source>
</evidence>
<proteinExistence type="predicted"/>
<organism evidence="1 2">
    <name type="scientific">Solanum commersonii</name>
    <name type="common">Commerson's wild potato</name>
    <name type="synonym">Commerson's nightshade</name>
    <dbReference type="NCBI Taxonomy" id="4109"/>
    <lineage>
        <taxon>Eukaryota</taxon>
        <taxon>Viridiplantae</taxon>
        <taxon>Streptophyta</taxon>
        <taxon>Embryophyta</taxon>
        <taxon>Tracheophyta</taxon>
        <taxon>Spermatophyta</taxon>
        <taxon>Magnoliopsida</taxon>
        <taxon>eudicotyledons</taxon>
        <taxon>Gunneridae</taxon>
        <taxon>Pentapetalae</taxon>
        <taxon>asterids</taxon>
        <taxon>lamiids</taxon>
        <taxon>Solanales</taxon>
        <taxon>Solanaceae</taxon>
        <taxon>Solanoideae</taxon>
        <taxon>Solaneae</taxon>
        <taxon>Solanum</taxon>
    </lineage>
</organism>
<protein>
    <submittedName>
        <fullName evidence="1">Uncharacterized protein</fullName>
    </submittedName>
</protein>
<comment type="caution">
    <text evidence="1">The sequence shown here is derived from an EMBL/GenBank/DDBJ whole genome shotgun (WGS) entry which is preliminary data.</text>
</comment>
<accession>A0A9J5YR98</accession>
<gene>
    <name evidence="1" type="ORF">H5410_032998</name>
</gene>
<reference evidence="1 2" key="1">
    <citation type="submission" date="2020-09" db="EMBL/GenBank/DDBJ databases">
        <title>De no assembly of potato wild relative species, Solanum commersonii.</title>
        <authorList>
            <person name="Cho K."/>
        </authorList>
    </citation>
    <scope>NUCLEOTIDE SEQUENCE [LARGE SCALE GENOMIC DNA]</scope>
    <source>
        <strain evidence="1">LZ3.2</strain>
        <tissue evidence="1">Leaf</tissue>
    </source>
</reference>
<dbReference type="EMBL" id="JACXVP010000006">
    <property type="protein sequence ID" value="KAG5601628.1"/>
    <property type="molecule type" value="Genomic_DNA"/>
</dbReference>
<name>A0A9J5YR98_SOLCO</name>
<keyword evidence="2" id="KW-1185">Reference proteome</keyword>
<dbReference type="AlphaFoldDB" id="A0A9J5YR98"/>